<sequence length="288" mass="29759">MQAFLDLDVSLANAEVAAVASPFGDLTGDGNVDAVIMVKMVNFFAVNGYQFNFSLDPGIVDVISPFDGASILFSSCIQQAMETGMDEVAASLYCEEMGYSIGLEALMSSPGSSGMVMGFDINGQNSIPAGYPGDGGNEGNLLAVLVMNSQYSGVGSEIAVNISDFVVSAINPFTGGTVELSACDADLDPFNGCFDTDTFITPAADCAGIPGGSTVEDECGICGGDGASCLIGNECNLDDGGIGFLDCELCCWDIGILSWLGDGYCDEMGGCWFEGPQYDCPELGYDCG</sequence>
<accession>A0A382V306</accession>
<dbReference type="EMBL" id="UINC01148791">
    <property type="protein sequence ID" value="SVD40883.1"/>
    <property type="molecule type" value="Genomic_DNA"/>
</dbReference>
<evidence type="ECO:0000313" key="1">
    <source>
        <dbReference type="EMBL" id="SVD40883.1"/>
    </source>
</evidence>
<dbReference type="AlphaFoldDB" id="A0A382V306"/>
<proteinExistence type="predicted"/>
<gene>
    <name evidence="1" type="ORF">METZ01_LOCUS393737</name>
</gene>
<name>A0A382V306_9ZZZZ</name>
<organism evidence="1">
    <name type="scientific">marine metagenome</name>
    <dbReference type="NCBI Taxonomy" id="408172"/>
    <lineage>
        <taxon>unclassified sequences</taxon>
        <taxon>metagenomes</taxon>
        <taxon>ecological metagenomes</taxon>
    </lineage>
</organism>
<feature type="non-terminal residue" evidence="1">
    <location>
        <position position="288"/>
    </location>
</feature>
<protein>
    <submittedName>
        <fullName evidence="1">Uncharacterized protein</fullName>
    </submittedName>
</protein>
<reference evidence="1" key="1">
    <citation type="submission" date="2018-05" db="EMBL/GenBank/DDBJ databases">
        <authorList>
            <person name="Lanie J.A."/>
            <person name="Ng W.-L."/>
            <person name="Kazmierczak K.M."/>
            <person name="Andrzejewski T.M."/>
            <person name="Davidsen T.M."/>
            <person name="Wayne K.J."/>
            <person name="Tettelin H."/>
            <person name="Glass J.I."/>
            <person name="Rusch D."/>
            <person name="Podicherti R."/>
            <person name="Tsui H.-C.T."/>
            <person name="Winkler M.E."/>
        </authorList>
    </citation>
    <scope>NUCLEOTIDE SEQUENCE</scope>
</reference>